<reference evidence="1" key="1">
    <citation type="submission" date="2022-03" db="EMBL/GenBank/DDBJ databases">
        <authorList>
            <person name="Sayadi A."/>
        </authorList>
    </citation>
    <scope>NUCLEOTIDE SEQUENCE</scope>
</reference>
<protein>
    <submittedName>
        <fullName evidence="1">Uncharacterized protein</fullName>
    </submittedName>
</protein>
<comment type="caution">
    <text evidence="1">The sequence shown here is derived from an EMBL/GenBank/DDBJ whole genome shotgun (WGS) entry which is preliminary data.</text>
</comment>
<evidence type="ECO:0000313" key="1">
    <source>
        <dbReference type="EMBL" id="CAH1962593.1"/>
    </source>
</evidence>
<keyword evidence="2" id="KW-1185">Reference proteome</keyword>
<dbReference type="EMBL" id="CAKOFQ010006702">
    <property type="protein sequence ID" value="CAH1962593.1"/>
    <property type="molecule type" value="Genomic_DNA"/>
</dbReference>
<dbReference type="Proteomes" id="UP001152888">
    <property type="component" value="Unassembled WGS sequence"/>
</dbReference>
<dbReference type="AlphaFoldDB" id="A0A9P0NZA8"/>
<sequence length="46" mass="5113">MDLPPRFAGPGELCEALPNPHSVALQDQKILRINVRGASSYRTHQK</sequence>
<evidence type="ECO:0000313" key="2">
    <source>
        <dbReference type="Proteomes" id="UP001152888"/>
    </source>
</evidence>
<gene>
    <name evidence="1" type="ORF">ACAOBT_LOCUS4747</name>
</gene>
<name>A0A9P0NZA8_ACAOB</name>
<proteinExistence type="predicted"/>
<organism evidence="1 2">
    <name type="scientific">Acanthoscelides obtectus</name>
    <name type="common">Bean weevil</name>
    <name type="synonym">Bruchus obtectus</name>
    <dbReference type="NCBI Taxonomy" id="200917"/>
    <lineage>
        <taxon>Eukaryota</taxon>
        <taxon>Metazoa</taxon>
        <taxon>Ecdysozoa</taxon>
        <taxon>Arthropoda</taxon>
        <taxon>Hexapoda</taxon>
        <taxon>Insecta</taxon>
        <taxon>Pterygota</taxon>
        <taxon>Neoptera</taxon>
        <taxon>Endopterygota</taxon>
        <taxon>Coleoptera</taxon>
        <taxon>Polyphaga</taxon>
        <taxon>Cucujiformia</taxon>
        <taxon>Chrysomeloidea</taxon>
        <taxon>Chrysomelidae</taxon>
        <taxon>Bruchinae</taxon>
        <taxon>Bruchini</taxon>
        <taxon>Acanthoscelides</taxon>
    </lineage>
</organism>
<accession>A0A9P0NZA8</accession>